<name>A0A2T0K1C4_9ACTN</name>
<evidence type="ECO:0000313" key="1">
    <source>
        <dbReference type="EMBL" id="PRX16550.1"/>
    </source>
</evidence>
<evidence type="ECO:0000313" key="2">
    <source>
        <dbReference type="Proteomes" id="UP000239415"/>
    </source>
</evidence>
<organism evidence="1 2">
    <name type="scientific">Actinoplanes italicus</name>
    <dbReference type="NCBI Taxonomy" id="113567"/>
    <lineage>
        <taxon>Bacteria</taxon>
        <taxon>Bacillati</taxon>
        <taxon>Actinomycetota</taxon>
        <taxon>Actinomycetes</taxon>
        <taxon>Micromonosporales</taxon>
        <taxon>Micromonosporaceae</taxon>
        <taxon>Actinoplanes</taxon>
    </lineage>
</organism>
<reference evidence="1 2" key="1">
    <citation type="submission" date="2018-03" db="EMBL/GenBank/DDBJ databases">
        <title>Genomic Encyclopedia of Archaeal and Bacterial Type Strains, Phase II (KMG-II): from individual species to whole genera.</title>
        <authorList>
            <person name="Goeker M."/>
        </authorList>
    </citation>
    <scope>NUCLEOTIDE SEQUENCE [LARGE SCALE GENOMIC DNA]</scope>
    <source>
        <strain evidence="1 2">DSM 43146</strain>
    </source>
</reference>
<sequence>MPLTIDDLLDDALAENESATRVGAVEDLVPYLSGSQRSRAWAATAAAVGTVRASTVLRDLAPFAGPDELAAALDALRRLPASSSRHHGIAALLPHLTGTDRQSVENELIRAIASDTGGYLDGLVYFARAGFTSDGLARVVGATIEAGRPGEAATLRELLPPDLRRAVMIAGAALTDEHARAAVLNAMAPTLTQQDVADVAPAARAITDPLLRARVLTTLGCVSAPLAEEALATVLEFEGEIDRLLWILPDLAPRLSRMQLDELIDRLAVERSGDSRMWTIGKLTPYLDAEQHERALAAVGVPDMPEMWLYGAAEFLPHLPPELRVPLQNLCVRLMSDRGMRGGTGGMVSHLRVEQIDQLLRQMAGPDGDLSMLYLLVPNLSDEQVGFALEAVLAHPDAGTRVDAAEALAPRLDAAMAARTALALFGAGPERPDGVDSSAFVAACGALAARIDGESRRALIEAGAAAAEKQSGYGGAWGLIELAPAAVDEAHRDALLARAIAVVSAGDRTGHSTIRKHAAELLATGRPAVPPASRLAIL</sequence>
<dbReference type="RefSeq" id="WP_146169431.1">
    <property type="nucleotide sequence ID" value="NZ_BOMO01000126.1"/>
</dbReference>
<keyword evidence="2" id="KW-1185">Reference proteome</keyword>
<comment type="caution">
    <text evidence="1">The sequence shown here is derived from an EMBL/GenBank/DDBJ whole genome shotgun (WGS) entry which is preliminary data.</text>
</comment>
<dbReference type="Proteomes" id="UP000239415">
    <property type="component" value="Unassembled WGS sequence"/>
</dbReference>
<gene>
    <name evidence="1" type="ORF">CLV67_119131</name>
</gene>
<accession>A0A2T0K1C4</accession>
<protein>
    <submittedName>
        <fullName evidence="1">Uncharacterized protein</fullName>
    </submittedName>
</protein>
<dbReference type="AlphaFoldDB" id="A0A2T0K1C4"/>
<proteinExistence type="predicted"/>
<dbReference type="EMBL" id="PVMZ01000019">
    <property type="protein sequence ID" value="PRX16550.1"/>
    <property type="molecule type" value="Genomic_DNA"/>
</dbReference>